<feature type="compositionally biased region" description="Low complexity" evidence="8">
    <location>
        <begin position="478"/>
        <end position="498"/>
    </location>
</feature>
<comment type="similarity">
    <text evidence="2">Belongs to the peptidase C19 family.</text>
</comment>
<evidence type="ECO:0000256" key="2">
    <source>
        <dbReference type="ARBA" id="ARBA00009085"/>
    </source>
</evidence>
<organism evidence="10 11">
    <name type="scientific">Rhizopus microsporus</name>
    <dbReference type="NCBI Taxonomy" id="58291"/>
    <lineage>
        <taxon>Eukaryota</taxon>
        <taxon>Fungi</taxon>
        <taxon>Fungi incertae sedis</taxon>
        <taxon>Mucoromycota</taxon>
        <taxon>Mucoromycotina</taxon>
        <taxon>Mucoromycetes</taxon>
        <taxon>Mucorales</taxon>
        <taxon>Mucorineae</taxon>
        <taxon>Rhizopodaceae</taxon>
        <taxon>Rhizopus</taxon>
    </lineage>
</organism>
<dbReference type="AlphaFoldDB" id="A0A1X0SEZ9"/>
<dbReference type="InterPro" id="IPR038765">
    <property type="entry name" value="Papain-like_cys_pep_sf"/>
</dbReference>
<dbReference type="InterPro" id="IPR001394">
    <property type="entry name" value="Peptidase_C19_UCH"/>
</dbReference>
<keyword evidence="7" id="KW-0788">Thiol protease</keyword>
<keyword evidence="6" id="KW-0378">Hydrolase</keyword>
<dbReference type="PANTHER" id="PTHR24006">
    <property type="entry name" value="UBIQUITIN CARBOXYL-TERMINAL HYDROLASE"/>
    <property type="match status" value="1"/>
</dbReference>
<dbReference type="VEuPathDB" id="FungiDB:BCV72DRAFT_264171"/>
<evidence type="ECO:0000256" key="6">
    <source>
        <dbReference type="ARBA" id="ARBA00022801"/>
    </source>
</evidence>
<dbReference type="InterPro" id="IPR028889">
    <property type="entry name" value="USP"/>
</dbReference>
<evidence type="ECO:0000256" key="7">
    <source>
        <dbReference type="ARBA" id="ARBA00022807"/>
    </source>
</evidence>
<dbReference type="OMA" id="TIDFNRF"/>
<keyword evidence="5" id="KW-0833">Ubl conjugation pathway</keyword>
<dbReference type="Gene3D" id="3.90.70.10">
    <property type="entry name" value="Cysteine proteinases"/>
    <property type="match status" value="1"/>
</dbReference>
<dbReference type="InterPro" id="IPR050164">
    <property type="entry name" value="Peptidase_C19"/>
</dbReference>
<dbReference type="Pfam" id="PF00443">
    <property type="entry name" value="UCH"/>
    <property type="match status" value="1"/>
</dbReference>
<dbReference type="GO" id="GO:0016579">
    <property type="term" value="P:protein deubiquitination"/>
    <property type="evidence" value="ECO:0007669"/>
    <property type="project" value="InterPro"/>
</dbReference>
<keyword evidence="4" id="KW-0645">Protease</keyword>
<evidence type="ECO:0000256" key="8">
    <source>
        <dbReference type="SAM" id="MobiDB-lite"/>
    </source>
</evidence>
<evidence type="ECO:0000256" key="5">
    <source>
        <dbReference type="ARBA" id="ARBA00022786"/>
    </source>
</evidence>
<evidence type="ECO:0000313" key="11">
    <source>
        <dbReference type="Proteomes" id="UP000242381"/>
    </source>
</evidence>
<dbReference type="EMBL" id="KV921262">
    <property type="protein sequence ID" value="ORE22904.1"/>
    <property type="molecule type" value="Genomic_DNA"/>
</dbReference>
<proteinExistence type="inferred from homology"/>
<comment type="catalytic activity">
    <reaction evidence="1">
        <text>Thiol-dependent hydrolysis of ester, thioester, amide, peptide and isopeptide bonds formed by the C-terminal Gly of ubiquitin (a 76-residue protein attached to proteins as an intracellular targeting signal).</text>
        <dbReference type="EC" id="3.4.19.12"/>
    </reaction>
</comment>
<accession>A0A1X0SEZ9</accession>
<dbReference type="PANTHER" id="PTHR24006:SF722">
    <property type="entry name" value="UBIQUITIN CARBOXYL-TERMINAL HYDROLASE 48"/>
    <property type="match status" value="1"/>
</dbReference>
<dbReference type="GO" id="GO:0004843">
    <property type="term" value="F:cysteine-type deubiquitinase activity"/>
    <property type="evidence" value="ECO:0007669"/>
    <property type="project" value="UniProtKB-EC"/>
</dbReference>
<gene>
    <name evidence="10" type="ORF">BCV71DRAFT_98205</name>
</gene>
<sequence>MEKKPQLRKRDRIWNFFRHKKHVGTLQRRNTTTEQKEKITCLSIYAQQHFSLSLDSDIFESLLEDNDWDLKKAIADLSDYEEASHGILVEPPQGQVLLGPENDGGTSCYIDALLFAMYISNTTFDPLLTYDIPPENEAKVKLQTVMRLFVNKLRKGNFISANYVHWLRKVLEEAQWNGKDENGYWSQEDASELFMFITETFDLPYLPFQIRLFHGANHDTNDDRVMTDRVLSLSIPQSNMNTRLKLEDILLDYFYNNIITGIKRQVDIQQQQQQQQQQSISQDISEDILSSPSFASISEKKKALEPTNTQQEVIAWQVLELLPFYSATNEQGELINTQFDSAFPDTRMILPIVLKRYFYENTEIKKNKIPIDIPFTIDFNRFINQNMDDPVCTTCGQMNDWTLYLKSVVCHKGSSPYSGHYISYARTEEEWIKLDDMNKEMRVTLVKDQAKMFADLAENAYILFYELDKTCQHHNDNNSHSSNRSSSSSINNSNNSNNKPSLEKAPLKDHHHHYSCILM</sequence>
<evidence type="ECO:0000259" key="9">
    <source>
        <dbReference type="PROSITE" id="PS50235"/>
    </source>
</evidence>
<protein>
    <recommendedName>
        <fullName evidence="3">ubiquitinyl hydrolase 1</fullName>
        <ecNumber evidence="3">3.4.19.12</ecNumber>
    </recommendedName>
</protein>
<dbReference type="Proteomes" id="UP000242381">
    <property type="component" value="Unassembled WGS sequence"/>
</dbReference>
<dbReference type="GO" id="GO:0005829">
    <property type="term" value="C:cytosol"/>
    <property type="evidence" value="ECO:0007669"/>
    <property type="project" value="TreeGrafter"/>
</dbReference>
<feature type="region of interest" description="Disordered" evidence="8">
    <location>
        <begin position="475"/>
        <end position="508"/>
    </location>
</feature>
<dbReference type="SUPFAM" id="SSF54001">
    <property type="entry name" value="Cysteine proteinases"/>
    <property type="match status" value="1"/>
</dbReference>
<dbReference type="GO" id="GO:0006508">
    <property type="term" value="P:proteolysis"/>
    <property type="evidence" value="ECO:0007669"/>
    <property type="project" value="UniProtKB-KW"/>
</dbReference>
<feature type="domain" description="USP" evidence="9">
    <location>
        <begin position="98"/>
        <end position="468"/>
    </location>
</feature>
<evidence type="ECO:0000256" key="3">
    <source>
        <dbReference type="ARBA" id="ARBA00012759"/>
    </source>
</evidence>
<evidence type="ECO:0000256" key="4">
    <source>
        <dbReference type="ARBA" id="ARBA00022670"/>
    </source>
</evidence>
<reference evidence="10 11" key="1">
    <citation type="journal article" date="2016" name="Proc. Natl. Acad. Sci. U.S.A.">
        <title>Lipid metabolic changes in an early divergent fungus govern the establishment of a mutualistic symbiosis with endobacteria.</title>
        <authorList>
            <person name="Lastovetsky O.A."/>
            <person name="Gaspar M.L."/>
            <person name="Mondo S.J."/>
            <person name="LaButti K.M."/>
            <person name="Sandor L."/>
            <person name="Grigoriev I.V."/>
            <person name="Henry S.A."/>
            <person name="Pawlowska T.E."/>
        </authorList>
    </citation>
    <scope>NUCLEOTIDE SEQUENCE [LARGE SCALE GENOMIC DNA]</scope>
    <source>
        <strain evidence="10 11">ATCC 11559</strain>
    </source>
</reference>
<dbReference type="GO" id="GO:0005634">
    <property type="term" value="C:nucleus"/>
    <property type="evidence" value="ECO:0007669"/>
    <property type="project" value="UniProtKB-SubCell"/>
</dbReference>
<name>A0A1X0SEZ9_RHIZD</name>
<dbReference type="PROSITE" id="PS50235">
    <property type="entry name" value="USP_3"/>
    <property type="match status" value="1"/>
</dbReference>
<dbReference type="EC" id="3.4.19.12" evidence="3"/>
<evidence type="ECO:0000256" key="1">
    <source>
        <dbReference type="ARBA" id="ARBA00000707"/>
    </source>
</evidence>
<evidence type="ECO:0000313" key="10">
    <source>
        <dbReference type="EMBL" id="ORE22904.1"/>
    </source>
</evidence>